<dbReference type="Proteomes" id="UP000092498">
    <property type="component" value="Chromosome"/>
</dbReference>
<accession>A0A1B1AJH0</accession>
<dbReference type="SUPFAM" id="SSF52540">
    <property type="entry name" value="P-loop containing nucleoside triphosphate hydrolases"/>
    <property type="match status" value="1"/>
</dbReference>
<evidence type="ECO:0000259" key="5">
    <source>
        <dbReference type="PROSITE" id="PS50893"/>
    </source>
</evidence>
<dbReference type="SMART" id="SM00382">
    <property type="entry name" value="AAA"/>
    <property type="match status" value="1"/>
</dbReference>
<organism evidence="6 7">
    <name type="scientific">Candidatus Viadribacter manganicus</name>
    <dbReference type="NCBI Taxonomy" id="1759059"/>
    <lineage>
        <taxon>Bacteria</taxon>
        <taxon>Pseudomonadati</taxon>
        <taxon>Pseudomonadota</taxon>
        <taxon>Alphaproteobacteria</taxon>
        <taxon>Hyphomonadales</taxon>
        <taxon>Hyphomonadaceae</taxon>
        <taxon>Candidatus Viadribacter</taxon>
    </lineage>
</organism>
<reference evidence="6 7" key="1">
    <citation type="submission" date="2015-11" db="EMBL/GenBank/DDBJ databases">
        <title>Whole-Genome Sequence of Candidatus Oderbacter manganicum from the National Park Lower Oder Valley, Germany.</title>
        <authorList>
            <person name="Braun B."/>
            <person name="Liere K."/>
            <person name="Szewzyk U."/>
        </authorList>
    </citation>
    <scope>NUCLEOTIDE SEQUENCE [LARGE SCALE GENOMIC DNA]</scope>
    <source>
        <strain evidence="6 7">OTSz_A_272</strain>
    </source>
</reference>
<dbReference type="GO" id="GO:0005524">
    <property type="term" value="F:ATP binding"/>
    <property type="evidence" value="ECO:0007669"/>
    <property type="project" value="UniProtKB-KW"/>
</dbReference>
<dbReference type="GO" id="GO:0055085">
    <property type="term" value="P:transmembrane transport"/>
    <property type="evidence" value="ECO:0007669"/>
    <property type="project" value="UniProtKB-ARBA"/>
</dbReference>
<evidence type="ECO:0000256" key="2">
    <source>
        <dbReference type="ARBA" id="ARBA00022448"/>
    </source>
</evidence>
<feature type="domain" description="ABC transporter" evidence="5">
    <location>
        <begin position="7"/>
        <end position="246"/>
    </location>
</feature>
<evidence type="ECO:0000256" key="4">
    <source>
        <dbReference type="ARBA" id="ARBA00022840"/>
    </source>
</evidence>
<name>A0A1B1AJH0_9PROT</name>
<dbReference type="Pfam" id="PF00005">
    <property type="entry name" value="ABC_tran"/>
    <property type="match status" value="1"/>
</dbReference>
<keyword evidence="2" id="KW-0813">Transport</keyword>
<gene>
    <name evidence="6" type="ORF">ATE48_12720</name>
</gene>
<dbReference type="InterPro" id="IPR003439">
    <property type="entry name" value="ABC_transporter-like_ATP-bd"/>
</dbReference>
<sequence>MSITPLMQMIGLSVSFGARTVVRGAQLEVAAGAALGVVGESGAGKSSLLRALAGLTPTSGGRLLWKGSDITNANPAKRRRLNVRVGLVFQDPFASLNPRLPVWSIVSEQALVNGERSEARLRALATAALEQVQLDPAIAARRPSSLSGGQRQRVAIARALMGAPELLLLDEPTSSLDVTVQAQVLDLLRAIRRDMGVAMIMISHDLYAVRGLCDTLAVMRNGEVVEQGASADVFARPNADYTKQLIAATPTIGQATY</sequence>
<dbReference type="InterPro" id="IPR003593">
    <property type="entry name" value="AAA+_ATPase"/>
</dbReference>
<evidence type="ECO:0000313" key="6">
    <source>
        <dbReference type="EMBL" id="ANP46716.1"/>
    </source>
</evidence>
<dbReference type="PANTHER" id="PTHR43776">
    <property type="entry name" value="TRANSPORT ATP-BINDING PROTEIN"/>
    <property type="match status" value="1"/>
</dbReference>
<dbReference type="AlphaFoldDB" id="A0A1B1AJH0"/>
<dbReference type="GO" id="GO:0016887">
    <property type="term" value="F:ATP hydrolysis activity"/>
    <property type="evidence" value="ECO:0007669"/>
    <property type="project" value="InterPro"/>
</dbReference>
<dbReference type="FunCoup" id="A0A1B1AJH0">
    <property type="interactions" value="92"/>
</dbReference>
<keyword evidence="4" id="KW-0067">ATP-binding</keyword>
<evidence type="ECO:0000256" key="3">
    <source>
        <dbReference type="ARBA" id="ARBA00022741"/>
    </source>
</evidence>
<dbReference type="InterPro" id="IPR050319">
    <property type="entry name" value="ABC_transp_ATP-bind"/>
</dbReference>
<dbReference type="CDD" id="cd03257">
    <property type="entry name" value="ABC_NikE_OppD_transporters"/>
    <property type="match status" value="1"/>
</dbReference>
<proteinExistence type="inferred from homology"/>
<dbReference type="InterPro" id="IPR017871">
    <property type="entry name" value="ABC_transporter-like_CS"/>
</dbReference>
<dbReference type="STRING" id="1759059.ATE48_12720"/>
<dbReference type="EMBL" id="CP013244">
    <property type="protein sequence ID" value="ANP46716.1"/>
    <property type="molecule type" value="Genomic_DNA"/>
</dbReference>
<dbReference type="OrthoDB" id="9802264at2"/>
<dbReference type="RefSeq" id="WP_083197328.1">
    <property type="nucleotide sequence ID" value="NZ_CP013244.1"/>
</dbReference>
<dbReference type="PROSITE" id="PS00211">
    <property type="entry name" value="ABC_TRANSPORTER_1"/>
    <property type="match status" value="1"/>
</dbReference>
<evidence type="ECO:0000256" key="1">
    <source>
        <dbReference type="ARBA" id="ARBA00005417"/>
    </source>
</evidence>
<protein>
    <recommendedName>
        <fullName evidence="5">ABC transporter domain-containing protein</fullName>
    </recommendedName>
</protein>
<comment type="similarity">
    <text evidence="1">Belongs to the ABC transporter superfamily.</text>
</comment>
<dbReference type="PANTHER" id="PTHR43776:SF7">
    <property type="entry name" value="D,D-DIPEPTIDE TRANSPORT ATP-BINDING PROTEIN DDPF-RELATED"/>
    <property type="match status" value="1"/>
</dbReference>
<keyword evidence="7" id="KW-1185">Reference proteome</keyword>
<dbReference type="InParanoid" id="A0A1B1AJH0"/>
<dbReference type="Gene3D" id="3.40.50.300">
    <property type="entry name" value="P-loop containing nucleotide triphosphate hydrolases"/>
    <property type="match status" value="1"/>
</dbReference>
<dbReference type="PROSITE" id="PS50893">
    <property type="entry name" value="ABC_TRANSPORTER_2"/>
    <property type="match status" value="1"/>
</dbReference>
<evidence type="ECO:0000313" key="7">
    <source>
        <dbReference type="Proteomes" id="UP000092498"/>
    </source>
</evidence>
<dbReference type="KEGG" id="cbot:ATE48_12720"/>
<keyword evidence="3" id="KW-0547">Nucleotide-binding</keyword>
<dbReference type="InterPro" id="IPR027417">
    <property type="entry name" value="P-loop_NTPase"/>
</dbReference>